<feature type="region of interest" description="Disordered" evidence="1">
    <location>
        <begin position="1"/>
        <end position="61"/>
    </location>
</feature>
<name>X0TT22_9ZZZZ</name>
<accession>X0TT22</accession>
<dbReference type="AlphaFoldDB" id="X0TT22"/>
<evidence type="ECO:0000256" key="1">
    <source>
        <dbReference type="SAM" id="MobiDB-lite"/>
    </source>
</evidence>
<sequence>YTANQTADYFASDDEDGDSVVATTPARLPYVDYSSFPSTPTRSSQLEDNDVGSGSDYDGDLSRIGRKCVVAAIRATATLFKLFQDTLAIPP</sequence>
<protein>
    <submittedName>
        <fullName evidence="2">Uncharacterized protein</fullName>
    </submittedName>
</protein>
<proteinExistence type="predicted"/>
<comment type="caution">
    <text evidence="2">The sequence shown here is derived from an EMBL/GenBank/DDBJ whole genome shotgun (WGS) entry which is preliminary data.</text>
</comment>
<gene>
    <name evidence="2" type="ORF">S01H1_23329</name>
</gene>
<reference evidence="2" key="1">
    <citation type="journal article" date="2014" name="Front. Microbiol.">
        <title>High frequency of phylogenetically diverse reductive dehalogenase-homologous genes in deep subseafloor sedimentary metagenomes.</title>
        <authorList>
            <person name="Kawai M."/>
            <person name="Futagami T."/>
            <person name="Toyoda A."/>
            <person name="Takaki Y."/>
            <person name="Nishi S."/>
            <person name="Hori S."/>
            <person name="Arai W."/>
            <person name="Tsubouchi T."/>
            <person name="Morono Y."/>
            <person name="Uchiyama I."/>
            <person name="Ito T."/>
            <person name="Fujiyama A."/>
            <person name="Inagaki F."/>
            <person name="Takami H."/>
        </authorList>
    </citation>
    <scope>NUCLEOTIDE SEQUENCE</scope>
    <source>
        <strain evidence="2">Expedition CK06-06</strain>
    </source>
</reference>
<dbReference type="EMBL" id="BARS01013432">
    <property type="protein sequence ID" value="GAF96723.1"/>
    <property type="molecule type" value="Genomic_DNA"/>
</dbReference>
<organism evidence="2">
    <name type="scientific">marine sediment metagenome</name>
    <dbReference type="NCBI Taxonomy" id="412755"/>
    <lineage>
        <taxon>unclassified sequences</taxon>
        <taxon>metagenomes</taxon>
        <taxon>ecological metagenomes</taxon>
    </lineage>
</organism>
<feature type="non-terminal residue" evidence="2">
    <location>
        <position position="1"/>
    </location>
</feature>
<evidence type="ECO:0000313" key="2">
    <source>
        <dbReference type="EMBL" id="GAF96723.1"/>
    </source>
</evidence>
<feature type="compositionally biased region" description="Polar residues" evidence="1">
    <location>
        <begin position="35"/>
        <end position="46"/>
    </location>
</feature>